<dbReference type="Proteomes" id="UP000503144">
    <property type="component" value="Chromosome"/>
</dbReference>
<protein>
    <recommendedName>
        <fullName evidence="3">Bacteriocin-protection protein</fullName>
    </recommendedName>
</protein>
<name>A0ABX6LRU4_9BACT</name>
<evidence type="ECO:0000313" key="1">
    <source>
        <dbReference type="EMBL" id="QJB42425.1"/>
    </source>
</evidence>
<evidence type="ECO:0008006" key="3">
    <source>
        <dbReference type="Google" id="ProtNLM"/>
    </source>
</evidence>
<organism evidence="1 2">
    <name type="scientific">Chitinophaga oryzae</name>
    <dbReference type="NCBI Taxonomy" id="2725414"/>
    <lineage>
        <taxon>Bacteria</taxon>
        <taxon>Pseudomonadati</taxon>
        <taxon>Bacteroidota</taxon>
        <taxon>Chitinophagia</taxon>
        <taxon>Chitinophagales</taxon>
        <taxon>Chitinophagaceae</taxon>
        <taxon>Chitinophaga</taxon>
    </lineage>
</organism>
<reference evidence="2" key="1">
    <citation type="submission" date="2020-04" db="EMBL/GenBank/DDBJ databases">
        <authorList>
            <person name="Kittiwongwattana C."/>
        </authorList>
    </citation>
    <scope>NUCLEOTIDE SEQUENCE [LARGE SCALE GENOMIC DNA]</scope>
    <source>
        <strain evidence="2">1303</strain>
    </source>
</reference>
<evidence type="ECO:0000313" key="2">
    <source>
        <dbReference type="Proteomes" id="UP000503144"/>
    </source>
</evidence>
<dbReference type="RefSeq" id="WP_168862300.1">
    <property type="nucleotide sequence ID" value="NZ_CP051204.2"/>
</dbReference>
<keyword evidence="2" id="KW-1185">Reference proteome</keyword>
<sequence length="124" mass="14435">METLDGRQAVYAPTRAEWRKWLTEHSQTETGVWLIQYHKKSKVPCLSLNDATEEALCFGWIDSKAKKRDEESFYLTFTPRKAKSKWSKPNKERVDRMIAAGLMTSHGQEKIDLAKRTGMWGRTK</sequence>
<gene>
    <name evidence="1" type="ORF">HF324_33075</name>
</gene>
<proteinExistence type="predicted"/>
<dbReference type="EMBL" id="CP051204">
    <property type="protein sequence ID" value="QJB42425.1"/>
    <property type="molecule type" value="Genomic_DNA"/>
</dbReference>
<reference evidence="1 2" key="2">
    <citation type="submission" date="2020-09" db="EMBL/GenBank/DDBJ databases">
        <authorList>
            <person name="Kittiwongwattana C."/>
        </authorList>
    </citation>
    <scope>NUCLEOTIDE SEQUENCE [LARGE SCALE GENOMIC DNA]</scope>
    <source>
        <strain evidence="1 2">1303</strain>
    </source>
</reference>
<accession>A0ABX6LRU4</accession>